<evidence type="ECO:0000313" key="8">
    <source>
        <dbReference type="EnsemblMetazoa" id="CapteP222459"/>
    </source>
</evidence>
<evidence type="ECO:0000256" key="4">
    <source>
        <dbReference type="SAM" id="Phobius"/>
    </source>
</evidence>
<evidence type="ECO:0000313" key="9">
    <source>
        <dbReference type="Proteomes" id="UP000014760"/>
    </source>
</evidence>
<dbReference type="PROSITE" id="PS51450">
    <property type="entry name" value="LRR"/>
    <property type="match status" value="3"/>
</dbReference>
<dbReference type="HOGENOM" id="CLU_418725_0_0_1"/>
<proteinExistence type="predicted"/>
<dbReference type="InterPro" id="IPR001611">
    <property type="entry name" value="Leu-rich_rpt"/>
</dbReference>
<dbReference type="STRING" id="283909.R7TPG5"/>
<dbReference type="Proteomes" id="UP000014760">
    <property type="component" value="Unassembled WGS sequence"/>
</dbReference>
<protein>
    <recommendedName>
        <fullName evidence="6">LRRNT domain-containing protein</fullName>
    </recommendedName>
</protein>
<organism evidence="7">
    <name type="scientific">Capitella teleta</name>
    <name type="common">Polychaete worm</name>
    <dbReference type="NCBI Taxonomy" id="283909"/>
    <lineage>
        <taxon>Eukaryota</taxon>
        <taxon>Metazoa</taxon>
        <taxon>Spiralia</taxon>
        <taxon>Lophotrochozoa</taxon>
        <taxon>Annelida</taxon>
        <taxon>Polychaeta</taxon>
        <taxon>Sedentaria</taxon>
        <taxon>Scolecida</taxon>
        <taxon>Capitellidae</taxon>
        <taxon>Capitella</taxon>
    </lineage>
</organism>
<dbReference type="SMART" id="SM00364">
    <property type="entry name" value="LRR_BAC"/>
    <property type="match status" value="4"/>
</dbReference>
<dbReference type="SUPFAM" id="SSF52058">
    <property type="entry name" value="L domain-like"/>
    <property type="match status" value="1"/>
</dbReference>
<keyword evidence="2 5" id="KW-0732">Signal</keyword>
<dbReference type="EMBL" id="AMQN01011776">
    <property type="status" value="NOT_ANNOTATED_CDS"/>
    <property type="molecule type" value="Genomic_DNA"/>
</dbReference>
<dbReference type="InterPro" id="IPR003591">
    <property type="entry name" value="Leu-rich_rpt_typical-subtyp"/>
</dbReference>
<dbReference type="InterPro" id="IPR032675">
    <property type="entry name" value="LRR_dom_sf"/>
</dbReference>
<dbReference type="InterPro" id="IPR000372">
    <property type="entry name" value="LRRNT"/>
</dbReference>
<dbReference type="InterPro" id="IPR050541">
    <property type="entry name" value="LRR_TM_domain-containing"/>
</dbReference>
<feature type="transmembrane region" description="Helical" evidence="4">
    <location>
        <begin position="438"/>
        <end position="462"/>
    </location>
</feature>
<name>R7TPG5_CAPTE</name>
<dbReference type="SMART" id="SM00013">
    <property type="entry name" value="LRRNT"/>
    <property type="match status" value="1"/>
</dbReference>
<dbReference type="EMBL" id="KB309090">
    <property type="protein sequence ID" value="ELT95554.1"/>
    <property type="molecule type" value="Genomic_DNA"/>
</dbReference>
<keyword evidence="4" id="KW-0472">Membrane</keyword>
<reference evidence="9" key="1">
    <citation type="submission" date="2012-12" db="EMBL/GenBank/DDBJ databases">
        <authorList>
            <person name="Hellsten U."/>
            <person name="Grimwood J."/>
            <person name="Chapman J.A."/>
            <person name="Shapiro H."/>
            <person name="Aerts A."/>
            <person name="Otillar R.P."/>
            <person name="Terry A.Y."/>
            <person name="Boore J.L."/>
            <person name="Simakov O."/>
            <person name="Marletaz F."/>
            <person name="Cho S.-J."/>
            <person name="Edsinger-Gonzales E."/>
            <person name="Havlak P."/>
            <person name="Kuo D.-H."/>
            <person name="Larsson T."/>
            <person name="Lv J."/>
            <person name="Arendt D."/>
            <person name="Savage R."/>
            <person name="Osoegawa K."/>
            <person name="de Jong P."/>
            <person name="Lindberg D.R."/>
            <person name="Seaver E.C."/>
            <person name="Weisblat D.A."/>
            <person name="Putnam N.H."/>
            <person name="Grigoriev I.V."/>
            <person name="Rokhsar D.S."/>
        </authorList>
    </citation>
    <scope>NUCLEOTIDE SEQUENCE</scope>
    <source>
        <strain evidence="9">I ESC-2004</strain>
    </source>
</reference>
<accession>R7TPG5</accession>
<sequence>MAMLSTMLLLPRILLLLLVATGVWCGCPENCRCSEEDLVVDCSNLDLTEIPDLQLNITSLDLSHNNIEQIGNSLRMKIYTFIAVVMVTNHEYCDETHKHLADLLPSSLTKLDLSFNRISSVDDSAFSSLTSLADLFVLNNRLTELEGILKQLPNLVLLDASHNQISSVPESAFAASIHLAQLKLTNNSLDWFVFQSINQIPSLLKTLDLTENPLQYIPYMSMSNLFGLEFIKMTRCQISTMDSNAFLGLNGLLQLDISGNHITNIKREMFQTLESLAEIDVSDNPLSCDCDTKKFQDLISTKEDFRLTNPAVCFYDNDEIDIEDGDLDFLCSGEGPVPPFLGCFNLSISLSYERLSEAEVSISWKLSNQELESSFKLSHREFGNGESDNERLSSNISSIKLKLKSTGSYVICLRHNECGIEECIDILQTDSALSKDTYIMIAGSCGVALLLIVIILIAVIIARKKPKKEKQKNDVNHNVASQSRVSTVSETTLPYNPYEAIPVERMTFNNHGYLVSDSEDEYRPSYQTRSPAIRITTDSGLSLTDEYLTPVTKTPKQSSGFFSQQSSCPNLTEVDSQKEYHQYEEPKDFTSPSFRPSSSDSRVRVFNRQIRTLGPSDGRAALNFSEIQTWGQNGLFKAHSTEMLRTQQRPLPRTP</sequence>
<dbReference type="PANTHER" id="PTHR24369">
    <property type="entry name" value="ANTIGEN BSP, PUTATIVE-RELATED"/>
    <property type="match status" value="1"/>
</dbReference>
<keyword evidence="4" id="KW-1133">Transmembrane helix</keyword>
<reference evidence="7 9" key="2">
    <citation type="journal article" date="2013" name="Nature">
        <title>Insights into bilaterian evolution from three spiralian genomes.</title>
        <authorList>
            <person name="Simakov O."/>
            <person name="Marletaz F."/>
            <person name="Cho S.J."/>
            <person name="Edsinger-Gonzales E."/>
            <person name="Havlak P."/>
            <person name="Hellsten U."/>
            <person name="Kuo D.H."/>
            <person name="Larsson T."/>
            <person name="Lv J."/>
            <person name="Arendt D."/>
            <person name="Savage R."/>
            <person name="Osoegawa K."/>
            <person name="de Jong P."/>
            <person name="Grimwood J."/>
            <person name="Chapman J.A."/>
            <person name="Shapiro H."/>
            <person name="Aerts A."/>
            <person name="Otillar R.P."/>
            <person name="Terry A.Y."/>
            <person name="Boore J.L."/>
            <person name="Grigoriev I.V."/>
            <person name="Lindberg D.R."/>
            <person name="Seaver E.C."/>
            <person name="Weisblat D.A."/>
            <person name="Putnam N.H."/>
            <person name="Rokhsar D.S."/>
        </authorList>
    </citation>
    <scope>NUCLEOTIDE SEQUENCE</scope>
    <source>
        <strain evidence="7 9">I ESC-2004</strain>
    </source>
</reference>
<dbReference type="OrthoDB" id="6240959at2759"/>
<dbReference type="Pfam" id="PF01462">
    <property type="entry name" value="LRRNT"/>
    <property type="match status" value="1"/>
</dbReference>
<evidence type="ECO:0000313" key="7">
    <source>
        <dbReference type="EMBL" id="ELT95554.1"/>
    </source>
</evidence>
<keyword evidence="1" id="KW-0433">Leucine-rich repeat</keyword>
<evidence type="ECO:0000256" key="5">
    <source>
        <dbReference type="SAM" id="SignalP"/>
    </source>
</evidence>
<dbReference type="AlphaFoldDB" id="R7TPG5"/>
<feature type="signal peptide" evidence="5">
    <location>
        <begin position="1"/>
        <end position="25"/>
    </location>
</feature>
<evidence type="ECO:0000256" key="2">
    <source>
        <dbReference type="ARBA" id="ARBA00022729"/>
    </source>
</evidence>
<dbReference type="SMART" id="SM00369">
    <property type="entry name" value="LRR_TYP"/>
    <property type="match status" value="5"/>
</dbReference>
<evidence type="ECO:0000256" key="3">
    <source>
        <dbReference type="ARBA" id="ARBA00022737"/>
    </source>
</evidence>
<dbReference type="PANTHER" id="PTHR24369:SF210">
    <property type="entry name" value="CHAOPTIN-RELATED"/>
    <property type="match status" value="1"/>
</dbReference>
<dbReference type="Gene3D" id="3.80.10.10">
    <property type="entry name" value="Ribonuclease Inhibitor"/>
    <property type="match status" value="3"/>
</dbReference>
<keyword evidence="3" id="KW-0677">Repeat</keyword>
<dbReference type="GO" id="GO:0005886">
    <property type="term" value="C:plasma membrane"/>
    <property type="evidence" value="ECO:0007669"/>
    <property type="project" value="TreeGrafter"/>
</dbReference>
<keyword evidence="4" id="KW-0812">Transmembrane</keyword>
<reference evidence="8" key="3">
    <citation type="submission" date="2015-06" db="UniProtKB">
        <authorList>
            <consortium name="EnsemblMetazoa"/>
        </authorList>
    </citation>
    <scope>IDENTIFICATION</scope>
</reference>
<evidence type="ECO:0000256" key="1">
    <source>
        <dbReference type="ARBA" id="ARBA00022614"/>
    </source>
</evidence>
<feature type="domain" description="LRRNT" evidence="6">
    <location>
        <begin position="26"/>
        <end position="59"/>
    </location>
</feature>
<dbReference type="OMA" id="CDAIIRY"/>
<keyword evidence="9" id="KW-1185">Reference proteome</keyword>
<dbReference type="Pfam" id="PF13855">
    <property type="entry name" value="LRR_8"/>
    <property type="match status" value="2"/>
</dbReference>
<gene>
    <name evidence="7" type="ORF">CAPTEDRAFT_222459</name>
</gene>
<evidence type="ECO:0000259" key="6">
    <source>
        <dbReference type="SMART" id="SM00013"/>
    </source>
</evidence>
<feature type="chain" id="PRO_5008787218" description="LRRNT domain-containing protein" evidence="5">
    <location>
        <begin position="26"/>
        <end position="655"/>
    </location>
</feature>
<dbReference type="EnsemblMetazoa" id="CapteT222459">
    <property type="protein sequence ID" value="CapteP222459"/>
    <property type="gene ID" value="CapteG222459"/>
</dbReference>